<accession>A0ABS4JQQ3</accession>
<evidence type="ECO:0000259" key="3">
    <source>
        <dbReference type="Pfam" id="PF09084"/>
    </source>
</evidence>
<feature type="signal peptide" evidence="2">
    <location>
        <begin position="1"/>
        <end position="31"/>
    </location>
</feature>
<feature type="compositionally biased region" description="Polar residues" evidence="1">
    <location>
        <begin position="34"/>
        <end position="59"/>
    </location>
</feature>
<dbReference type="RefSeq" id="WP_209465993.1">
    <property type="nucleotide sequence ID" value="NZ_JAGGLG010000007.1"/>
</dbReference>
<dbReference type="EMBL" id="JAGGLG010000007">
    <property type="protein sequence ID" value="MBP2017857.1"/>
    <property type="molecule type" value="Genomic_DNA"/>
</dbReference>
<evidence type="ECO:0000313" key="5">
    <source>
        <dbReference type="Proteomes" id="UP001519289"/>
    </source>
</evidence>
<feature type="region of interest" description="Disordered" evidence="1">
    <location>
        <begin position="29"/>
        <end position="69"/>
    </location>
</feature>
<dbReference type="SUPFAM" id="SSF53850">
    <property type="entry name" value="Periplasmic binding protein-like II"/>
    <property type="match status" value="1"/>
</dbReference>
<keyword evidence="2" id="KW-0732">Signal</keyword>
<dbReference type="PROSITE" id="PS51257">
    <property type="entry name" value="PROKAR_LIPOPROTEIN"/>
    <property type="match status" value="1"/>
</dbReference>
<proteinExistence type="predicted"/>
<evidence type="ECO:0000313" key="4">
    <source>
        <dbReference type="EMBL" id="MBP2017857.1"/>
    </source>
</evidence>
<organism evidence="4 5">
    <name type="scientific">Symbiobacterium terraclitae</name>
    <dbReference type="NCBI Taxonomy" id="557451"/>
    <lineage>
        <taxon>Bacteria</taxon>
        <taxon>Bacillati</taxon>
        <taxon>Bacillota</taxon>
        <taxon>Clostridia</taxon>
        <taxon>Eubacteriales</taxon>
        <taxon>Symbiobacteriaceae</taxon>
        <taxon>Symbiobacterium</taxon>
    </lineage>
</organism>
<evidence type="ECO:0000256" key="2">
    <source>
        <dbReference type="SAM" id="SignalP"/>
    </source>
</evidence>
<dbReference type="PIRSF" id="PIRSF027386">
    <property type="entry name" value="UCP027386_ABC_sbc_TM0202"/>
    <property type="match status" value="1"/>
</dbReference>
<evidence type="ECO:0000256" key="1">
    <source>
        <dbReference type="SAM" id="MobiDB-lite"/>
    </source>
</evidence>
<gene>
    <name evidence="4" type="ORF">J2Z79_001242</name>
</gene>
<dbReference type="InterPro" id="IPR027024">
    <property type="entry name" value="UCP027386_ABC_sbc_TM0202"/>
</dbReference>
<feature type="chain" id="PRO_5046110718" evidence="2">
    <location>
        <begin position="32"/>
        <end position="374"/>
    </location>
</feature>
<protein>
    <submittedName>
        <fullName evidence="4">NitT/TauT family transport system substrate-binding protein</fullName>
    </submittedName>
</protein>
<dbReference type="Proteomes" id="UP001519289">
    <property type="component" value="Unassembled WGS sequence"/>
</dbReference>
<sequence length="374" mass="39774">MRRRVSAIPRLIACLLAAGLLFGCARPSAPAQPGPSTAPTAQQGTQEPGNPDSGGQQPGASEPADELSEAVEPLASLQMQAPAAPPSILLAHLAAQERLTSQVSEVSFQAFATLDQLRADMVKGQVQVAAVPTYVAANLYQKGLPVKLLNVTVWGHLSVLTADPDINGWEDLRGKTVYIPFKGDSPDLIFQIVAREAGLTEDDMSLAYVSAAPEALQMLMAGKADAAVLPEPVASAAIIQGKQNGVPVRELFELRQEWGRVTGREPVIPQIGTIAVTELIDEHPEVIAAIQEGLRESVQWIKANPAEAAAIGEPYLNGLKAQVIESSLGRTPFDFVPAAEAREEIEFFFTKLAELSPEIIGGGLPDDAFYYTGE</sequence>
<reference evidence="4 5" key="1">
    <citation type="submission" date="2021-03" db="EMBL/GenBank/DDBJ databases">
        <title>Genomic Encyclopedia of Type Strains, Phase IV (KMG-IV): sequencing the most valuable type-strain genomes for metagenomic binning, comparative biology and taxonomic classification.</title>
        <authorList>
            <person name="Goeker M."/>
        </authorList>
    </citation>
    <scope>NUCLEOTIDE SEQUENCE [LARGE SCALE GENOMIC DNA]</scope>
    <source>
        <strain evidence="4 5">DSM 27138</strain>
    </source>
</reference>
<dbReference type="PANTHER" id="PTHR30024">
    <property type="entry name" value="ALIPHATIC SULFONATES-BINDING PROTEIN-RELATED"/>
    <property type="match status" value="1"/>
</dbReference>
<name>A0ABS4JQQ3_9FIRM</name>
<dbReference type="Gene3D" id="3.40.190.10">
    <property type="entry name" value="Periplasmic binding protein-like II"/>
    <property type="match status" value="2"/>
</dbReference>
<feature type="domain" description="SsuA/THI5-like" evidence="3">
    <location>
        <begin position="137"/>
        <end position="308"/>
    </location>
</feature>
<comment type="caution">
    <text evidence="4">The sequence shown here is derived from an EMBL/GenBank/DDBJ whole genome shotgun (WGS) entry which is preliminary data.</text>
</comment>
<dbReference type="Pfam" id="PF09084">
    <property type="entry name" value="NMT1"/>
    <property type="match status" value="1"/>
</dbReference>
<dbReference type="InterPro" id="IPR015168">
    <property type="entry name" value="SsuA/THI5"/>
</dbReference>
<dbReference type="PANTHER" id="PTHR30024:SF46">
    <property type="entry name" value="ABC TRANSPORTER, SUBSTRATE-BINDING LIPOPROTEIN"/>
    <property type="match status" value="1"/>
</dbReference>
<keyword evidence="5" id="KW-1185">Reference proteome</keyword>